<keyword evidence="1" id="KW-0732">Signal</keyword>
<proteinExistence type="predicted"/>
<dbReference type="InterPro" id="IPR013517">
    <property type="entry name" value="FG-GAP"/>
</dbReference>
<dbReference type="Proteomes" id="UP001056708">
    <property type="component" value="Chromosome"/>
</dbReference>
<dbReference type="InterPro" id="IPR011519">
    <property type="entry name" value="UnbV_ASPIC"/>
</dbReference>
<reference evidence="3" key="1">
    <citation type="submission" date="2022-06" db="EMBL/GenBank/DDBJ databases">
        <title>Genome sequence of Phormidium yuhuli AB48 isolated from an industrial photobioreactor environment.</title>
        <authorList>
            <person name="Qiu Y."/>
            <person name="Noonan A.J.C."/>
            <person name="Dofher K."/>
            <person name="Koch M."/>
            <person name="Kieft B."/>
            <person name="Lin X."/>
            <person name="Ziels R.M."/>
            <person name="Hallam S.J."/>
        </authorList>
    </citation>
    <scope>NUCLEOTIDE SEQUENCE</scope>
    <source>
        <strain evidence="3">AB48</strain>
    </source>
</reference>
<organism evidence="3 4">
    <name type="scientific">Phormidium yuhuli AB48</name>
    <dbReference type="NCBI Taxonomy" id="2940671"/>
    <lineage>
        <taxon>Bacteria</taxon>
        <taxon>Bacillati</taxon>
        <taxon>Cyanobacteriota</taxon>
        <taxon>Cyanophyceae</taxon>
        <taxon>Oscillatoriophycideae</taxon>
        <taxon>Oscillatoriales</taxon>
        <taxon>Oscillatoriaceae</taxon>
        <taxon>Phormidium</taxon>
        <taxon>Phormidium yuhuli</taxon>
    </lineage>
</organism>
<name>A0ABY5ART2_9CYAN</name>
<evidence type="ECO:0000313" key="4">
    <source>
        <dbReference type="Proteomes" id="UP001056708"/>
    </source>
</evidence>
<evidence type="ECO:0000256" key="1">
    <source>
        <dbReference type="ARBA" id="ARBA00022729"/>
    </source>
</evidence>
<feature type="domain" description="ASPIC/UnbV" evidence="2">
    <location>
        <begin position="373"/>
        <end position="437"/>
    </location>
</feature>
<evidence type="ECO:0000313" key="3">
    <source>
        <dbReference type="EMBL" id="USR91924.1"/>
    </source>
</evidence>
<dbReference type="Gene3D" id="2.130.10.130">
    <property type="entry name" value="Integrin alpha, N-terminal"/>
    <property type="match status" value="1"/>
</dbReference>
<dbReference type="Pfam" id="PF07593">
    <property type="entry name" value="UnbV_ASPIC"/>
    <property type="match status" value="1"/>
</dbReference>
<dbReference type="RefSeq" id="WP_252663952.1">
    <property type="nucleotide sequence ID" value="NZ_CP098611.1"/>
</dbReference>
<dbReference type="Pfam" id="PF13517">
    <property type="entry name" value="FG-GAP_3"/>
    <property type="match status" value="2"/>
</dbReference>
<sequence>MFINASHLLQRNPRLNYQGITITDVDRDGCFEILVAGWGHPNRVLKWDGEQLVDLDCEAIADPVGQTLGMIAGDVNGDGWEELYCLNRDRHADRLLSWDGQHWRNLFDRTTVRAMGGRSAVCVDRRGEGYYGFFTANSTGSIHFYELRGDRLEDVAAEIGLTRVAGIRGMVALPLVSQGMDIFAVNENGANCLFRHSPDGTYEEIAVEAGLQDVHEQSRGVAVLDADGDGQFDIVYGNWEGSHRLFLQGTRGHFRNVAPREMARPARVRTVIAADFDNDGIEEIFFNSLGEPNRLFGLRDGAWRQLDIGEAWEPDGLGTGAAVGDFDGDGQLELLLSHGESAGQRLSLYRPQTSDRAWLRVAPLTRYGAPARGSICRLTVAGQHQVRAIDAGSGYLCQMEPVAHFGLGHHRHIDRLQVFWPDGATVTLISPTINQLVRVPYPGSNKPPAGFP</sequence>
<accession>A0ABY5ART2</accession>
<dbReference type="InterPro" id="IPR028994">
    <property type="entry name" value="Integrin_alpha_N"/>
</dbReference>
<dbReference type="EMBL" id="CP098611">
    <property type="protein sequence ID" value="USR91924.1"/>
    <property type="molecule type" value="Genomic_DNA"/>
</dbReference>
<keyword evidence="4" id="KW-1185">Reference proteome</keyword>
<gene>
    <name evidence="3" type="ORF">NEA10_04125</name>
</gene>
<evidence type="ECO:0000259" key="2">
    <source>
        <dbReference type="Pfam" id="PF07593"/>
    </source>
</evidence>
<dbReference type="SUPFAM" id="SSF69318">
    <property type="entry name" value="Integrin alpha N-terminal domain"/>
    <property type="match status" value="1"/>
</dbReference>
<dbReference type="InterPro" id="IPR027039">
    <property type="entry name" value="Crtac1"/>
</dbReference>
<protein>
    <submittedName>
        <fullName evidence="3">CRTAC1 family protein</fullName>
    </submittedName>
</protein>
<dbReference type="PANTHER" id="PTHR16026">
    <property type="entry name" value="CARTILAGE ACIDIC PROTEIN 1"/>
    <property type="match status" value="1"/>
</dbReference>
<dbReference type="PANTHER" id="PTHR16026:SF0">
    <property type="entry name" value="CARTILAGE ACIDIC PROTEIN 1"/>
    <property type="match status" value="1"/>
</dbReference>